<evidence type="ECO:0000313" key="14">
    <source>
        <dbReference type="Proteomes" id="UP001139516"/>
    </source>
</evidence>
<keyword evidence="6 8" id="KW-0472">Membrane</keyword>
<dbReference type="SUPFAM" id="SSF56935">
    <property type="entry name" value="Porins"/>
    <property type="match status" value="1"/>
</dbReference>
<dbReference type="Gene3D" id="2.170.130.10">
    <property type="entry name" value="TonB-dependent receptor, plug domain"/>
    <property type="match status" value="1"/>
</dbReference>
<dbReference type="EMBL" id="JALPRX010000022">
    <property type="protein sequence ID" value="MCK8783916.1"/>
    <property type="molecule type" value="Genomic_DNA"/>
</dbReference>
<keyword evidence="14" id="KW-1185">Reference proteome</keyword>
<gene>
    <name evidence="13" type="ORF">M0638_05915</name>
</gene>
<evidence type="ECO:0000256" key="2">
    <source>
        <dbReference type="ARBA" id="ARBA00022448"/>
    </source>
</evidence>
<keyword evidence="4 8" id="KW-0812">Transmembrane</keyword>
<dbReference type="Pfam" id="PF07715">
    <property type="entry name" value="Plug"/>
    <property type="match status" value="1"/>
</dbReference>
<evidence type="ECO:0000256" key="1">
    <source>
        <dbReference type="ARBA" id="ARBA00004571"/>
    </source>
</evidence>
<dbReference type="GO" id="GO:0015344">
    <property type="term" value="F:siderophore uptake transmembrane transporter activity"/>
    <property type="evidence" value="ECO:0007669"/>
    <property type="project" value="TreeGrafter"/>
</dbReference>
<dbReference type="InterPro" id="IPR039426">
    <property type="entry name" value="TonB-dep_rcpt-like"/>
</dbReference>
<evidence type="ECO:0000259" key="11">
    <source>
        <dbReference type="Pfam" id="PF00593"/>
    </source>
</evidence>
<keyword evidence="5 9" id="KW-0798">TonB box</keyword>
<feature type="domain" description="TonB-dependent receptor plug" evidence="12">
    <location>
        <begin position="58"/>
        <end position="158"/>
    </location>
</feature>
<dbReference type="AlphaFoldDB" id="A0A9X1YCE0"/>
<name>A0A9X1YCE0_9PROT</name>
<dbReference type="InterPro" id="IPR012910">
    <property type="entry name" value="Plug_dom"/>
</dbReference>
<evidence type="ECO:0000256" key="5">
    <source>
        <dbReference type="ARBA" id="ARBA00023077"/>
    </source>
</evidence>
<keyword evidence="13" id="KW-0675">Receptor</keyword>
<dbReference type="PROSITE" id="PS52016">
    <property type="entry name" value="TONB_DEPENDENT_REC_3"/>
    <property type="match status" value="1"/>
</dbReference>
<dbReference type="Pfam" id="PF00593">
    <property type="entry name" value="TonB_dep_Rec_b-barrel"/>
    <property type="match status" value="1"/>
</dbReference>
<evidence type="ECO:0000256" key="9">
    <source>
        <dbReference type="RuleBase" id="RU003357"/>
    </source>
</evidence>
<evidence type="ECO:0000256" key="4">
    <source>
        <dbReference type="ARBA" id="ARBA00022692"/>
    </source>
</evidence>
<dbReference type="InterPro" id="IPR036942">
    <property type="entry name" value="Beta-barrel_TonB_sf"/>
</dbReference>
<organism evidence="13 14">
    <name type="scientific">Roseomonas acroporae</name>
    <dbReference type="NCBI Taxonomy" id="2937791"/>
    <lineage>
        <taxon>Bacteria</taxon>
        <taxon>Pseudomonadati</taxon>
        <taxon>Pseudomonadota</taxon>
        <taxon>Alphaproteobacteria</taxon>
        <taxon>Acetobacterales</taxon>
        <taxon>Roseomonadaceae</taxon>
        <taxon>Roseomonas</taxon>
    </lineage>
</organism>
<protein>
    <submittedName>
        <fullName evidence="13">TonB-dependent receptor</fullName>
    </submittedName>
</protein>
<dbReference type="RefSeq" id="WP_248666041.1">
    <property type="nucleotide sequence ID" value="NZ_JALPRX010000022.1"/>
</dbReference>
<keyword evidence="2 8" id="KW-0813">Transport</keyword>
<evidence type="ECO:0000256" key="7">
    <source>
        <dbReference type="ARBA" id="ARBA00023237"/>
    </source>
</evidence>
<comment type="similarity">
    <text evidence="8 9">Belongs to the TonB-dependent receptor family.</text>
</comment>
<evidence type="ECO:0000313" key="13">
    <source>
        <dbReference type="EMBL" id="MCK8783916.1"/>
    </source>
</evidence>
<feature type="chain" id="PRO_5040867969" evidence="10">
    <location>
        <begin position="26"/>
        <end position="709"/>
    </location>
</feature>
<sequence>MPHSFRPARLALAGLGLLAGRIALAQPAAGEAAPAAVELPETSVTASPIATEDARSFAPVTVLRREDLATRPAQSLGDTLWTEPGLSATTFAPGASRPIIRGLGDFRVRLQENGFAAGDVSAFGDDHVVPLDPLSADRIEVVRGPAALRWGSQAIGGVVNLINNRIPLELLEPGAVRGRVSGAYNTGSRGFDGSASTDMRVGNFMVHGDLFGRTAGDYDIPGGGRQRNSSLDTDGQSFGLSYFFDQGFIGTSFERFRTFYEIPGGEQALSRTALDVEQLRWASRGEYRPLSGPFSSLSFRLGYTQYQHNEVGLEAGDDGSFAAGGRVVHGGFRNRLWDSRLEAQHVPVDTGIGTLTGAIGVSFEYERLRTTQEAYDFLPPNDTARLAAYVFEELALTDVLRLQAAARIESVSVNGATALFPAGYLATGDAQALTNFSAARAFAPKSVSLGLVRDLPWGMRARLTGQYVERAPGAAELFSRGGHDASGTFDIGNPNLRVESARTVELGLSRPAGALRFDGSVYFSQYGGFIYRALTGNSCDDTFASCGPGGGREFIQTNYSQRDARFYGGELSGQLDLLPIGDGMFGVSARYDLVRAEFDGGGNVPRIPPQRLGGGLWYRSPSWQASVDYLHAFEQTRTSENETRTPGYNLLNARIGYTARLEGRTPREIGLFVAGTNLLDVDMRNSASFKKDQVLLPGRTVRLLATMTF</sequence>
<dbReference type="PANTHER" id="PTHR30069">
    <property type="entry name" value="TONB-DEPENDENT OUTER MEMBRANE RECEPTOR"/>
    <property type="match status" value="1"/>
</dbReference>
<evidence type="ECO:0000256" key="6">
    <source>
        <dbReference type="ARBA" id="ARBA00023136"/>
    </source>
</evidence>
<evidence type="ECO:0000256" key="8">
    <source>
        <dbReference type="PROSITE-ProRule" id="PRU01360"/>
    </source>
</evidence>
<evidence type="ECO:0000256" key="3">
    <source>
        <dbReference type="ARBA" id="ARBA00022452"/>
    </source>
</evidence>
<evidence type="ECO:0000256" key="10">
    <source>
        <dbReference type="SAM" id="SignalP"/>
    </source>
</evidence>
<dbReference type="GO" id="GO:0009279">
    <property type="term" value="C:cell outer membrane"/>
    <property type="evidence" value="ECO:0007669"/>
    <property type="project" value="UniProtKB-SubCell"/>
</dbReference>
<dbReference type="InterPro" id="IPR037066">
    <property type="entry name" value="Plug_dom_sf"/>
</dbReference>
<feature type="signal peptide" evidence="10">
    <location>
        <begin position="1"/>
        <end position="25"/>
    </location>
</feature>
<keyword evidence="7 8" id="KW-0998">Cell outer membrane</keyword>
<reference evidence="13" key="1">
    <citation type="submission" date="2022-04" db="EMBL/GenBank/DDBJ databases">
        <title>Roseomonas acroporae sp. nov., isolated from coral Acropora digitifera.</title>
        <authorList>
            <person name="Sun H."/>
        </authorList>
    </citation>
    <scope>NUCLEOTIDE SEQUENCE</scope>
    <source>
        <strain evidence="13">NAR14</strain>
    </source>
</reference>
<dbReference type="Gene3D" id="2.40.170.20">
    <property type="entry name" value="TonB-dependent receptor, beta-barrel domain"/>
    <property type="match status" value="1"/>
</dbReference>
<evidence type="ECO:0000259" key="12">
    <source>
        <dbReference type="Pfam" id="PF07715"/>
    </source>
</evidence>
<dbReference type="PANTHER" id="PTHR30069:SF40">
    <property type="entry name" value="TONB-DEPENDENT RECEPTOR NMB0964-RELATED"/>
    <property type="match status" value="1"/>
</dbReference>
<proteinExistence type="inferred from homology"/>
<dbReference type="Proteomes" id="UP001139516">
    <property type="component" value="Unassembled WGS sequence"/>
</dbReference>
<dbReference type="GO" id="GO:0044718">
    <property type="term" value="P:siderophore transmembrane transport"/>
    <property type="evidence" value="ECO:0007669"/>
    <property type="project" value="TreeGrafter"/>
</dbReference>
<keyword evidence="10" id="KW-0732">Signal</keyword>
<accession>A0A9X1YCE0</accession>
<keyword evidence="3 8" id="KW-1134">Transmembrane beta strand</keyword>
<feature type="domain" description="TonB-dependent receptor-like beta-barrel" evidence="11">
    <location>
        <begin position="230"/>
        <end position="661"/>
    </location>
</feature>
<comment type="caution">
    <text evidence="13">The sequence shown here is derived from an EMBL/GenBank/DDBJ whole genome shotgun (WGS) entry which is preliminary data.</text>
</comment>
<comment type="subcellular location">
    <subcellularLocation>
        <location evidence="1 8">Cell outer membrane</location>
        <topology evidence="1 8">Multi-pass membrane protein</topology>
    </subcellularLocation>
</comment>
<dbReference type="InterPro" id="IPR000531">
    <property type="entry name" value="Beta-barrel_TonB"/>
</dbReference>